<reference evidence="12 13" key="1">
    <citation type="submission" date="2014-06" db="EMBL/GenBank/DDBJ databases">
        <authorList>
            <person name="Swart Estienne"/>
        </authorList>
    </citation>
    <scope>NUCLEOTIDE SEQUENCE [LARGE SCALE GENOMIC DNA]</scope>
    <source>
        <strain evidence="12 13">130c</strain>
    </source>
</reference>
<evidence type="ECO:0000256" key="11">
    <source>
        <dbReference type="ARBA" id="ARBA00049760"/>
    </source>
</evidence>
<dbReference type="InterPro" id="IPR025875">
    <property type="entry name" value="Leu-rich_rpt_4"/>
</dbReference>
<organism evidence="12 13">
    <name type="scientific">Stylonychia lemnae</name>
    <name type="common">Ciliate</name>
    <dbReference type="NCBI Taxonomy" id="5949"/>
    <lineage>
        <taxon>Eukaryota</taxon>
        <taxon>Sar</taxon>
        <taxon>Alveolata</taxon>
        <taxon>Ciliophora</taxon>
        <taxon>Intramacronucleata</taxon>
        <taxon>Spirotrichea</taxon>
        <taxon>Stichotrichia</taxon>
        <taxon>Sporadotrichida</taxon>
        <taxon>Oxytrichidae</taxon>
        <taxon>Stylonychinae</taxon>
        <taxon>Stylonychia</taxon>
    </lineage>
</organism>
<dbReference type="GO" id="GO:0030286">
    <property type="term" value="C:dynein complex"/>
    <property type="evidence" value="ECO:0007669"/>
    <property type="project" value="UniProtKB-KW"/>
</dbReference>
<dbReference type="InterPro" id="IPR001611">
    <property type="entry name" value="Leu-rich_rpt"/>
</dbReference>
<keyword evidence="2" id="KW-0963">Cytoplasm</keyword>
<dbReference type="AlphaFoldDB" id="A0A078AJT8"/>
<gene>
    <name evidence="12" type="primary">Contig18855.g20008</name>
    <name evidence="12" type="ORF">STYLEM_11466</name>
</gene>
<keyword evidence="8" id="KW-0206">Cytoskeleton</keyword>
<keyword evidence="3" id="KW-0433">Leucine-rich repeat</keyword>
<evidence type="ECO:0000256" key="4">
    <source>
        <dbReference type="ARBA" id="ARBA00022701"/>
    </source>
</evidence>
<evidence type="ECO:0000256" key="1">
    <source>
        <dbReference type="ARBA" id="ARBA00004430"/>
    </source>
</evidence>
<comment type="subcellular location">
    <subcellularLocation>
        <location evidence="1">Cytoplasm</location>
        <location evidence="1">Cytoskeleton</location>
        <location evidence="1">Cilium axoneme</location>
    </subcellularLocation>
</comment>
<dbReference type="OMA" id="NCERISM"/>
<evidence type="ECO:0000256" key="3">
    <source>
        <dbReference type="ARBA" id="ARBA00022614"/>
    </source>
</evidence>
<dbReference type="EMBL" id="CCKQ01010906">
    <property type="protein sequence ID" value="CDW82434.1"/>
    <property type="molecule type" value="Genomic_DNA"/>
</dbReference>
<dbReference type="PANTHER" id="PTHR15454:SF73">
    <property type="entry name" value="DYNEIN AXONEMAL LIGHT CHAIN 1"/>
    <property type="match status" value="1"/>
</dbReference>
<dbReference type="PANTHER" id="PTHR15454">
    <property type="entry name" value="NISCHARIN RELATED"/>
    <property type="match status" value="1"/>
</dbReference>
<evidence type="ECO:0000256" key="9">
    <source>
        <dbReference type="ARBA" id="ARBA00023273"/>
    </source>
</evidence>
<dbReference type="Pfam" id="PF12799">
    <property type="entry name" value="LRR_4"/>
    <property type="match status" value="1"/>
</dbReference>
<keyword evidence="6" id="KW-0243">Dynein</keyword>
<evidence type="ECO:0000313" key="12">
    <source>
        <dbReference type="EMBL" id="CDW82434.1"/>
    </source>
</evidence>
<dbReference type="InParanoid" id="A0A078AJT8"/>
<evidence type="ECO:0000256" key="8">
    <source>
        <dbReference type="ARBA" id="ARBA00023212"/>
    </source>
</evidence>
<dbReference type="FunFam" id="3.80.10.10:FF:000049">
    <property type="entry name" value="Dynein light chain 1"/>
    <property type="match status" value="1"/>
</dbReference>
<proteinExistence type="inferred from homology"/>
<dbReference type="GO" id="GO:0005930">
    <property type="term" value="C:axoneme"/>
    <property type="evidence" value="ECO:0007669"/>
    <property type="project" value="UniProtKB-SubCell"/>
</dbReference>
<dbReference type="SUPFAM" id="SSF52058">
    <property type="entry name" value="L domain-like"/>
    <property type="match status" value="1"/>
</dbReference>
<dbReference type="FunCoup" id="A0A078AJT8">
    <property type="interactions" value="30"/>
</dbReference>
<sequence length="191" mass="21467">MPGTSCRDAIKLWEAKTGQNAAEATEVKLICQIPPIDKMDDSLNQLEMCQKLSLSTNAIERMIALPKLKNLRILSLGRNNIKRIMALEDVGQTLEELWLSYNQIEKLDGLQPCIKLHTLFISNNKVRSWDEVSKVGQLPEIKSILLVGNPIYGDKSKDDNAPYIVKRVPQIENIDGKMVSPAIRKQAESLD</sequence>
<name>A0A078AJT8_STYLE</name>
<keyword evidence="4" id="KW-0493">Microtubule</keyword>
<keyword evidence="5" id="KW-0677">Repeat</keyword>
<dbReference type="Proteomes" id="UP000039865">
    <property type="component" value="Unassembled WGS sequence"/>
</dbReference>
<dbReference type="InterPro" id="IPR032675">
    <property type="entry name" value="LRR_dom_sf"/>
</dbReference>
<dbReference type="Gene3D" id="3.80.10.10">
    <property type="entry name" value="Ribonuclease Inhibitor"/>
    <property type="match status" value="1"/>
</dbReference>
<comment type="similarity">
    <text evidence="10">Belongs to the dynein light chain LC1-type family.</text>
</comment>
<keyword evidence="9" id="KW-0966">Cell projection</keyword>
<dbReference type="PROSITE" id="PS51450">
    <property type="entry name" value="LRR"/>
    <property type="match status" value="2"/>
</dbReference>
<evidence type="ECO:0000313" key="13">
    <source>
        <dbReference type="Proteomes" id="UP000039865"/>
    </source>
</evidence>
<dbReference type="SMART" id="SM00365">
    <property type="entry name" value="LRR_SD22"/>
    <property type="match status" value="3"/>
</dbReference>
<evidence type="ECO:0000256" key="10">
    <source>
        <dbReference type="ARBA" id="ARBA00049659"/>
    </source>
</evidence>
<keyword evidence="7" id="KW-0505">Motor protein</keyword>
<accession>A0A078AJT8</accession>
<keyword evidence="13" id="KW-1185">Reference proteome</keyword>
<evidence type="ECO:0000256" key="5">
    <source>
        <dbReference type="ARBA" id="ARBA00022737"/>
    </source>
</evidence>
<protein>
    <recommendedName>
        <fullName evidence="11">Dynein axonemal light chain 1</fullName>
    </recommendedName>
</protein>
<evidence type="ECO:0000256" key="7">
    <source>
        <dbReference type="ARBA" id="ARBA00023175"/>
    </source>
</evidence>
<evidence type="ECO:0000256" key="6">
    <source>
        <dbReference type="ARBA" id="ARBA00023017"/>
    </source>
</evidence>
<dbReference type="OrthoDB" id="266138at2759"/>
<dbReference type="GO" id="GO:0005874">
    <property type="term" value="C:microtubule"/>
    <property type="evidence" value="ECO:0007669"/>
    <property type="project" value="UniProtKB-KW"/>
</dbReference>
<evidence type="ECO:0000256" key="2">
    <source>
        <dbReference type="ARBA" id="ARBA00022490"/>
    </source>
</evidence>